<dbReference type="Proteomes" id="UP000515158">
    <property type="component" value="Unplaced"/>
</dbReference>
<feature type="region of interest" description="Disordered" evidence="1">
    <location>
        <begin position="256"/>
        <end position="284"/>
    </location>
</feature>
<reference evidence="4" key="1">
    <citation type="submission" date="2025-08" db="UniProtKB">
        <authorList>
            <consortium name="RefSeq"/>
        </authorList>
    </citation>
    <scope>IDENTIFICATION</scope>
    <source>
        <tissue evidence="4">Total insect</tissue>
    </source>
</reference>
<dbReference type="SMART" id="SM00256">
    <property type="entry name" value="FBOX"/>
    <property type="match status" value="2"/>
</dbReference>
<name>A0A6P8YNL4_THRPL</name>
<sequence length="971" mass="106522">MADASVSGDGMPQCLAAPAVPVESLPDEALVAVLRRVPLPDLLLCRAVCRRWRDLALHPDAWRHREFRDMSIDVPRSVLPAVLRLAPCLRRLDLWDVVGEVAVTRCAVAGLKLRYVENGLVAALAVRLLAALGETRPQRLVDLTVGGCEAHSVALLRAVLDLRGLESLKVSESPDMRRTVTSLPPWAPPPASLRRLWWQGKVAAHCALLALLQAHAATLREVVLRLATKEGAKVEAKTAPALLLLRHCERLQSLSVQWNAPEENDGEDSDDEEVWEDDDEDDVDELPRADPLVKEALKGVLPRLADLSLAQDLPSDLHAHVVDCVREQAAPSGASALTRLALRDGQGAQGNHASVMLALLATLPVLVHLVELEVEFACDALLDAVDPDTLPSLRWLFSNSVLHSTRAWAHRAAVTAFMARNPRAHLGAPMRAPCGRQCAECRLPCYCLVHCDDQSWSCVALYSHGPDDCSVGGHGDSRGHDCPIKSVRLAAGLLVGKVGFRHFTWTRWPLCTPRGGPAPVPLQGRVETDVTQCLPDSVLVQVFRHLPLEDLLLSRAVCRRWRDLALHTEVWCTRVVELDSDHLYRRRWLALNLGLRLAPCIQSLVVSMSKVSPSLIQLAAIPCPVRRLRIVCSLFREEDSAKLIMRCALEKIIRRQVSLLRLKHLDIICGEWPVNDSWLQTMYRLPGLERLVVADSFTGSTMPVPTTSIVPAIEGSNSLRCFKWSGPVLYGHVLDVLERHAASLQEVSLTTWYMWEGLPGALRRLASMPALRSVRLDLSSSAPASATTRLQVEPDLGDLAPGQLLLAAAESDRARLEKLDVRIEKSLQGGPTSDPAFLQALCFALPSMPLLKELTVDSVYEEALLGVVCPESTPSLRMLRIEANPLPPHCCHAWLHRPAVRACVSRNARLHLVVKRPAACQCHLCAGLACYCLAHADRHKALGLVGHAAGTDELCTDTKEVFGGTCWIVIA</sequence>
<dbReference type="Gene3D" id="3.80.10.10">
    <property type="entry name" value="Ribonuclease Inhibitor"/>
    <property type="match status" value="2"/>
</dbReference>
<dbReference type="AlphaFoldDB" id="A0A6P8YNL4"/>
<dbReference type="GeneID" id="117645445"/>
<dbReference type="PANTHER" id="PTHR38926:SF72">
    <property type="entry name" value="IM:7136021-RELATED"/>
    <property type="match status" value="1"/>
</dbReference>
<dbReference type="InParanoid" id="A0A6P8YNL4"/>
<dbReference type="RefSeq" id="XP_034241538.1">
    <property type="nucleotide sequence ID" value="XM_034385647.1"/>
</dbReference>
<dbReference type="SUPFAM" id="SSF52047">
    <property type="entry name" value="RNI-like"/>
    <property type="match status" value="1"/>
</dbReference>
<gene>
    <name evidence="4" type="primary">LOC117645445</name>
</gene>
<feature type="compositionally biased region" description="Acidic residues" evidence="1">
    <location>
        <begin position="262"/>
        <end position="284"/>
    </location>
</feature>
<organism evidence="4">
    <name type="scientific">Thrips palmi</name>
    <name type="common">Melon thrips</name>
    <dbReference type="NCBI Taxonomy" id="161013"/>
    <lineage>
        <taxon>Eukaryota</taxon>
        <taxon>Metazoa</taxon>
        <taxon>Ecdysozoa</taxon>
        <taxon>Arthropoda</taxon>
        <taxon>Hexapoda</taxon>
        <taxon>Insecta</taxon>
        <taxon>Pterygota</taxon>
        <taxon>Neoptera</taxon>
        <taxon>Paraneoptera</taxon>
        <taxon>Thysanoptera</taxon>
        <taxon>Terebrantia</taxon>
        <taxon>Thripoidea</taxon>
        <taxon>Thripidae</taxon>
        <taxon>Thrips</taxon>
    </lineage>
</organism>
<dbReference type="Pfam" id="PF12937">
    <property type="entry name" value="F-box-like"/>
    <property type="match status" value="2"/>
</dbReference>
<dbReference type="InterPro" id="IPR001810">
    <property type="entry name" value="F-box_dom"/>
</dbReference>
<accession>A0A6P8YNL4</accession>
<feature type="domain" description="F-box" evidence="2">
    <location>
        <begin position="528"/>
        <end position="574"/>
    </location>
</feature>
<proteinExistence type="predicted"/>
<dbReference type="KEGG" id="tpal:117645445"/>
<protein>
    <submittedName>
        <fullName evidence="4">Uncharacterized protein LOC117645445</fullName>
    </submittedName>
</protein>
<feature type="domain" description="F-box" evidence="2">
    <location>
        <begin position="19"/>
        <end position="65"/>
    </location>
</feature>
<dbReference type="InterPro" id="IPR032675">
    <property type="entry name" value="LRR_dom_sf"/>
</dbReference>
<dbReference type="OrthoDB" id="2095648at2759"/>
<evidence type="ECO:0000256" key="1">
    <source>
        <dbReference type="SAM" id="MobiDB-lite"/>
    </source>
</evidence>
<dbReference type="SUPFAM" id="SSF81383">
    <property type="entry name" value="F-box domain"/>
    <property type="match status" value="2"/>
</dbReference>
<dbReference type="PROSITE" id="PS50181">
    <property type="entry name" value="FBOX"/>
    <property type="match status" value="2"/>
</dbReference>
<evidence type="ECO:0000313" key="4">
    <source>
        <dbReference type="RefSeq" id="XP_034241538.1"/>
    </source>
</evidence>
<keyword evidence="3" id="KW-1185">Reference proteome</keyword>
<dbReference type="PANTHER" id="PTHR38926">
    <property type="entry name" value="F-BOX DOMAIN CONTAINING PROTEIN, EXPRESSED"/>
    <property type="match status" value="1"/>
</dbReference>
<evidence type="ECO:0000313" key="3">
    <source>
        <dbReference type="Proteomes" id="UP000515158"/>
    </source>
</evidence>
<dbReference type="InterPro" id="IPR036047">
    <property type="entry name" value="F-box-like_dom_sf"/>
</dbReference>
<evidence type="ECO:0000259" key="2">
    <source>
        <dbReference type="PROSITE" id="PS50181"/>
    </source>
</evidence>